<dbReference type="AlphaFoldDB" id="A0A9W6HQT7"/>
<dbReference type="PANTHER" id="PTHR46268:SF27">
    <property type="entry name" value="UNIVERSAL STRESS PROTEIN RV2623"/>
    <property type="match status" value="1"/>
</dbReference>
<dbReference type="InterPro" id="IPR014729">
    <property type="entry name" value="Rossmann-like_a/b/a_fold"/>
</dbReference>
<dbReference type="RefSeq" id="WP_204938821.1">
    <property type="nucleotide sequence ID" value="NZ_BAAAUM010000001.1"/>
</dbReference>
<accession>A0A9W6HQT7</accession>
<dbReference type="InterPro" id="IPR006016">
    <property type="entry name" value="UspA"/>
</dbReference>
<dbReference type="Pfam" id="PF00582">
    <property type="entry name" value="Usp"/>
    <property type="match status" value="2"/>
</dbReference>
<dbReference type="GO" id="GO:0005524">
    <property type="term" value="F:ATP binding"/>
    <property type="evidence" value="ECO:0007669"/>
    <property type="project" value="UniProtKB-KW"/>
</dbReference>
<evidence type="ECO:0000313" key="6">
    <source>
        <dbReference type="Proteomes" id="UP001142325"/>
    </source>
</evidence>
<dbReference type="SUPFAM" id="SSF52402">
    <property type="entry name" value="Adenine nucleotide alpha hydrolases-like"/>
    <property type="match status" value="2"/>
</dbReference>
<keyword evidence="6" id="KW-1185">Reference proteome</keyword>
<comment type="caution">
    <text evidence="5">The sequence shown here is derived from an EMBL/GenBank/DDBJ whole genome shotgun (WGS) entry which is preliminary data.</text>
</comment>
<evidence type="ECO:0000256" key="1">
    <source>
        <dbReference type="ARBA" id="ARBA00008791"/>
    </source>
</evidence>
<dbReference type="EMBL" id="BSET01000001">
    <property type="protein sequence ID" value="GLK01168.1"/>
    <property type="molecule type" value="Genomic_DNA"/>
</dbReference>
<keyword evidence="3" id="KW-0067">ATP-binding</keyword>
<evidence type="ECO:0000259" key="4">
    <source>
        <dbReference type="Pfam" id="PF00582"/>
    </source>
</evidence>
<reference evidence="5" key="2">
    <citation type="submission" date="2023-01" db="EMBL/GenBank/DDBJ databases">
        <authorList>
            <person name="Sun Q."/>
            <person name="Evtushenko L."/>
        </authorList>
    </citation>
    <scope>NUCLEOTIDE SEQUENCE</scope>
    <source>
        <strain evidence="5">VKM Ac-1958</strain>
    </source>
</reference>
<organism evidence="5 6">
    <name type="scientific">Microbacterium keratanolyticum</name>
    <dbReference type="NCBI Taxonomy" id="67574"/>
    <lineage>
        <taxon>Bacteria</taxon>
        <taxon>Bacillati</taxon>
        <taxon>Actinomycetota</taxon>
        <taxon>Actinomycetes</taxon>
        <taxon>Micrococcales</taxon>
        <taxon>Microbacteriaceae</taxon>
        <taxon>Microbacterium</taxon>
    </lineage>
</organism>
<proteinExistence type="inferred from homology"/>
<dbReference type="Proteomes" id="UP001142325">
    <property type="component" value="Unassembled WGS sequence"/>
</dbReference>
<comment type="similarity">
    <text evidence="1">Belongs to the universal stress protein A family.</text>
</comment>
<dbReference type="InterPro" id="IPR006015">
    <property type="entry name" value="Universal_stress_UspA"/>
</dbReference>
<keyword evidence="2" id="KW-0547">Nucleotide-binding</keyword>
<reference evidence="5" key="1">
    <citation type="journal article" date="2014" name="Int. J. Syst. Evol. Microbiol.">
        <title>Complete genome sequence of Corynebacterium casei LMG S-19264T (=DSM 44701T), isolated from a smear-ripened cheese.</title>
        <authorList>
            <consortium name="US DOE Joint Genome Institute (JGI-PGF)"/>
            <person name="Walter F."/>
            <person name="Albersmeier A."/>
            <person name="Kalinowski J."/>
            <person name="Ruckert C."/>
        </authorList>
    </citation>
    <scope>NUCLEOTIDE SEQUENCE</scope>
    <source>
        <strain evidence="5">VKM Ac-1958</strain>
    </source>
</reference>
<feature type="domain" description="UspA" evidence="4">
    <location>
        <begin position="1"/>
        <end position="134"/>
    </location>
</feature>
<protein>
    <submittedName>
        <fullName evidence="5">Universal stress protein</fullName>
    </submittedName>
</protein>
<dbReference type="PRINTS" id="PR01438">
    <property type="entry name" value="UNVRSLSTRESS"/>
</dbReference>
<sequence length="282" mass="29258">MTEKIVVGVTEAAASRRAVDWAAARAIARRQHLELVSIVGGAIGAVGEADILTATLAEAQAHLDAEAARIAADGLVVMTRVEAGNPVQVLIEASRTAALLVIGSDYRGPGQGPARGAHGIRIAAAAHSPVIVVPDFDVDVSARRGVVVGVDGSPVSEHAIAFAAAEADRLGEPLTAVTVWTPISAPRNSLAVVPEMYRSGMQGAAQEALSVSLGGLRSRYPDLEITERVAEGYPSQVLNELGESARLTVVGTRGHGRLRTFLLGSISHEVLQRLASVTAVVR</sequence>
<gene>
    <name evidence="5" type="ORF">GCM10017596_08830</name>
</gene>
<name>A0A9W6HQT7_9MICO</name>
<evidence type="ECO:0000256" key="3">
    <source>
        <dbReference type="ARBA" id="ARBA00022840"/>
    </source>
</evidence>
<feature type="domain" description="UspA" evidence="4">
    <location>
        <begin position="145"/>
        <end position="281"/>
    </location>
</feature>
<evidence type="ECO:0000313" key="5">
    <source>
        <dbReference type="EMBL" id="GLK01168.1"/>
    </source>
</evidence>
<dbReference type="Gene3D" id="3.40.50.620">
    <property type="entry name" value="HUPs"/>
    <property type="match status" value="2"/>
</dbReference>
<dbReference type="PANTHER" id="PTHR46268">
    <property type="entry name" value="STRESS RESPONSE PROTEIN NHAX"/>
    <property type="match status" value="1"/>
</dbReference>
<evidence type="ECO:0000256" key="2">
    <source>
        <dbReference type="ARBA" id="ARBA00022741"/>
    </source>
</evidence>